<dbReference type="EMBL" id="BPVZ01000043">
    <property type="protein sequence ID" value="GKV15335.1"/>
    <property type="molecule type" value="Genomic_DNA"/>
</dbReference>
<comment type="caution">
    <text evidence="1">The sequence shown here is derived from an EMBL/GenBank/DDBJ whole genome shotgun (WGS) entry which is preliminary data.</text>
</comment>
<accession>A0AAV5JT75</accession>
<proteinExistence type="predicted"/>
<gene>
    <name evidence="1" type="ORF">SLEP1_g26133</name>
</gene>
<evidence type="ECO:0000313" key="2">
    <source>
        <dbReference type="Proteomes" id="UP001054252"/>
    </source>
</evidence>
<organism evidence="1 2">
    <name type="scientific">Rubroshorea leprosula</name>
    <dbReference type="NCBI Taxonomy" id="152421"/>
    <lineage>
        <taxon>Eukaryota</taxon>
        <taxon>Viridiplantae</taxon>
        <taxon>Streptophyta</taxon>
        <taxon>Embryophyta</taxon>
        <taxon>Tracheophyta</taxon>
        <taxon>Spermatophyta</taxon>
        <taxon>Magnoliopsida</taxon>
        <taxon>eudicotyledons</taxon>
        <taxon>Gunneridae</taxon>
        <taxon>Pentapetalae</taxon>
        <taxon>rosids</taxon>
        <taxon>malvids</taxon>
        <taxon>Malvales</taxon>
        <taxon>Dipterocarpaceae</taxon>
        <taxon>Rubroshorea</taxon>
    </lineage>
</organism>
<reference evidence="1 2" key="1">
    <citation type="journal article" date="2021" name="Commun. Biol.">
        <title>The genome of Shorea leprosula (Dipterocarpaceae) highlights the ecological relevance of drought in aseasonal tropical rainforests.</title>
        <authorList>
            <person name="Ng K.K.S."/>
            <person name="Kobayashi M.J."/>
            <person name="Fawcett J.A."/>
            <person name="Hatakeyama M."/>
            <person name="Paape T."/>
            <person name="Ng C.H."/>
            <person name="Ang C.C."/>
            <person name="Tnah L.H."/>
            <person name="Lee C.T."/>
            <person name="Nishiyama T."/>
            <person name="Sese J."/>
            <person name="O'Brien M.J."/>
            <person name="Copetti D."/>
            <person name="Mohd Noor M.I."/>
            <person name="Ong R.C."/>
            <person name="Putra M."/>
            <person name="Sireger I.Z."/>
            <person name="Indrioko S."/>
            <person name="Kosugi Y."/>
            <person name="Izuno A."/>
            <person name="Isagi Y."/>
            <person name="Lee S.L."/>
            <person name="Shimizu K.K."/>
        </authorList>
    </citation>
    <scope>NUCLEOTIDE SEQUENCE [LARGE SCALE GENOMIC DNA]</scope>
    <source>
        <strain evidence="1">214</strain>
    </source>
</reference>
<sequence length="190" mass="20790">MARSYSHRHTGGVCSVQGTCHVVSWSASADMRIGASTIMGASGRVDAGMWDAGVDVATRGCDYGTIHSRTQAQGGSLETQWALPAEASILGPWHEVADRTCMSMQKQSGATCVGARECPRPRHGCTHGPPGSRCWHAWGRTGSRHWHARERPGVSIERVMCAAEEVSTREKYTWIWCRYLCSGLEQTRTL</sequence>
<name>A0AAV5JT75_9ROSI</name>
<protein>
    <submittedName>
        <fullName evidence="1">Uncharacterized protein</fullName>
    </submittedName>
</protein>
<evidence type="ECO:0000313" key="1">
    <source>
        <dbReference type="EMBL" id="GKV15335.1"/>
    </source>
</evidence>
<dbReference type="AlphaFoldDB" id="A0AAV5JT75"/>
<keyword evidence="2" id="KW-1185">Reference proteome</keyword>
<dbReference type="Proteomes" id="UP001054252">
    <property type="component" value="Unassembled WGS sequence"/>
</dbReference>